<protein>
    <submittedName>
        <fullName evidence="2">Uncharacterized protein</fullName>
    </submittedName>
</protein>
<dbReference type="KEGG" id="samy:DB32_001362"/>
<feature type="transmembrane region" description="Helical" evidence="1">
    <location>
        <begin position="115"/>
        <end position="134"/>
    </location>
</feature>
<accession>A0A0F6YGZ1</accession>
<keyword evidence="1" id="KW-0812">Transmembrane</keyword>
<keyword evidence="3" id="KW-1185">Reference proteome</keyword>
<gene>
    <name evidence="2" type="ORF">DB32_001362</name>
</gene>
<reference evidence="2 3" key="1">
    <citation type="submission" date="2015-03" db="EMBL/GenBank/DDBJ databases">
        <title>Genome assembly of Sandaracinus amylolyticus DSM 53668.</title>
        <authorList>
            <person name="Sharma G."/>
            <person name="Subramanian S."/>
        </authorList>
    </citation>
    <scope>NUCLEOTIDE SEQUENCE [LARGE SCALE GENOMIC DNA]</scope>
    <source>
        <strain evidence="2 3">DSM 53668</strain>
    </source>
</reference>
<dbReference type="Proteomes" id="UP000034883">
    <property type="component" value="Chromosome"/>
</dbReference>
<dbReference type="AlphaFoldDB" id="A0A0F6YGZ1"/>
<keyword evidence="1" id="KW-1133">Transmembrane helix</keyword>
<evidence type="ECO:0000313" key="3">
    <source>
        <dbReference type="Proteomes" id="UP000034883"/>
    </source>
</evidence>
<organism evidence="2 3">
    <name type="scientific">Sandaracinus amylolyticus</name>
    <dbReference type="NCBI Taxonomy" id="927083"/>
    <lineage>
        <taxon>Bacteria</taxon>
        <taxon>Pseudomonadati</taxon>
        <taxon>Myxococcota</taxon>
        <taxon>Polyangia</taxon>
        <taxon>Polyangiales</taxon>
        <taxon>Sandaracinaceae</taxon>
        <taxon>Sandaracinus</taxon>
    </lineage>
</organism>
<name>A0A0F6YGZ1_9BACT</name>
<dbReference type="EMBL" id="CP011125">
    <property type="protein sequence ID" value="AKF04213.1"/>
    <property type="molecule type" value="Genomic_DNA"/>
</dbReference>
<evidence type="ECO:0000256" key="1">
    <source>
        <dbReference type="SAM" id="Phobius"/>
    </source>
</evidence>
<sequence>MMTGLAALLWTTSTWGLALRPPSVPIALTVAPIAQLEDTTELSLDAEAMRAEQHDATMREWTRTLSAVTVAVFAAAGTLGALQFHDEYGFHDEYADTACARGDALLDHCGEQTPWAHLIAVGATAGLGLTTFVLSTQVDYDIAARHDADWRIYEVTRWVGLGMFVAQAIGGFLLANAERFGWADPQDDFDTMQAFAIAHLGLGAATLGVEVFNTLILF</sequence>
<feature type="transmembrane region" description="Helical" evidence="1">
    <location>
        <begin position="195"/>
        <end position="217"/>
    </location>
</feature>
<proteinExistence type="predicted"/>
<feature type="transmembrane region" description="Helical" evidence="1">
    <location>
        <begin position="155"/>
        <end position="175"/>
    </location>
</feature>
<evidence type="ECO:0000313" key="2">
    <source>
        <dbReference type="EMBL" id="AKF04213.1"/>
    </source>
</evidence>
<dbReference type="RefSeq" id="WP_053231578.1">
    <property type="nucleotide sequence ID" value="NZ_CP011125.1"/>
</dbReference>
<keyword evidence="1" id="KW-0472">Membrane</keyword>
<dbReference type="STRING" id="927083.DB32_001362"/>